<keyword evidence="6" id="KW-0539">Nucleus</keyword>
<dbReference type="GO" id="GO:0003677">
    <property type="term" value="F:DNA binding"/>
    <property type="evidence" value="ECO:0007669"/>
    <property type="project" value="UniProtKB-KW"/>
</dbReference>
<dbReference type="STRING" id="1835702.A0A1F5L7E5"/>
<dbReference type="PROSITE" id="PS00463">
    <property type="entry name" value="ZN2_CY6_FUNGAL_1"/>
    <property type="match status" value="1"/>
</dbReference>
<dbReference type="SMART" id="SM00066">
    <property type="entry name" value="GAL4"/>
    <property type="match status" value="1"/>
</dbReference>
<sequence length="437" mass="49481">MDLQESTTWSPPWRKACVPCTRAKRRCDKQLPTCQRCVKKEVSCQYPLGRPYGRRAVQSLRTAKSSEPSPLNPLHHPSAEKTVAPGDFEVFNNSREYGTHEELPVLDFGSPVNNETQVASSSWFLQTNTWTIHYIDSSRHNENSNVHVSDFKQFIQTVKKWLSQWARDTHCPILHRQLYSESGLPPCLQDAFAAVALYQSKNDKNEEAVMRIIEAKANKLINKLSFVTDSGEGASSSLRTVEQLARVQALFIYQFIRLFDGDIGQRAQAEALIPTLKDWNNNLWESANLDACLETSFGVAGLFSQGLGVKSLDDPSGQQWRDWLLAESVRRIWLTGNYVQGVYLMMRDRQTGCPGGVFFTARQGLWDAQSAATWMRLVRSKDPLFVPCHETDLIIPFVEATEVDVLCLSIMCITWGAPRLDFWVSKSDTQLELLLGK</sequence>
<protein>
    <recommendedName>
        <fullName evidence="8">Zn(2)-C6 fungal-type domain-containing protein</fullName>
    </recommendedName>
</protein>
<evidence type="ECO:0000256" key="3">
    <source>
        <dbReference type="ARBA" id="ARBA00023015"/>
    </source>
</evidence>
<evidence type="ECO:0000256" key="1">
    <source>
        <dbReference type="ARBA" id="ARBA00022723"/>
    </source>
</evidence>
<keyword evidence="5" id="KW-0804">Transcription</keyword>
<dbReference type="AlphaFoldDB" id="A0A1F5L7E5"/>
<dbReference type="RefSeq" id="XP_022484566.1">
    <property type="nucleotide sequence ID" value="XM_022635492.1"/>
</dbReference>
<evidence type="ECO:0000256" key="5">
    <source>
        <dbReference type="ARBA" id="ARBA00023163"/>
    </source>
</evidence>
<evidence type="ECO:0000256" key="4">
    <source>
        <dbReference type="ARBA" id="ARBA00023125"/>
    </source>
</evidence>
<keyword evidence="10" id="KW-1185">Reference proteome</keyword>
<dbReference type="EMBL" id="LXJU01000023">
    <property type="protein sequence ID" value="OGE49112.1"/>
    <property type="molecule type" value="Genomic_DNA"/>
</dbReference>
<keyword evidence="2" id="KW-0862">Zinc</keyword>
<dbReference type="GeneID" id="34580226"/>
<organism evidence="9 10">
    <name type="scientific">Penicillium arizonense</name>
    <dbReference type="NCBI Taxonomy" id="1835702"/>
    <lineage>
        <taxon>Eukaryota</taxon>
        <taxon>Fungi</taxon>
        <taxon>Dikarya</taxon>
        <taxon>Ascomycota</taxon>
        <taxon>Pezizomycotina</taxon>
        <taxon>Eurotiomycetes</taxon>
        <taxon>Eurotiomycetidae</taxon>
        <taxon>Eurotiales</taxon>
        <taxon>Aspergillaceae</taxon>
        <taxon>Penicillium</taxon>
    </lineage>
</organism>
<keyword evidence="1" id="KW-0479">Metal-binding</keyword>
<feature type="compositionally biased region" description="Polar residues" evidence="7">
    <location>
        <begin position="59"/>
        <end position="69"/>
    </location>
</feature>
<dbReference type="GO" id="GO:0000981">
    <property type="term" value="F:DNA-binding transcription factor activity, RNA polymerase II-specific"/>
    <property type="evidence" value="ECO:0007669"/>
    <property type="project" value="InterPro"/>
</dbReference>
<keyword evidence="4" id="KW-0238">DNA-binding</keyword>
<dbReference type="Gene3D" id="4.10.240.10">
    <property type="entry name" value="Zn(2)-C6 fungal-type DNA-binding domain"/>
    <property type="match status" value="1"/>
</dbReference>
<proteinExistence type="predicted"/>
<evidence type="ECO:0000313" key="10">
    <source>
        <dbReference type="Proteomes" id="UP000177622"/>
    </source>
</evidence>
<comment type="caution">
    <text evidence="9">The sequence shown here is derived from an EMBL/GenBank/DDBJ whole genome shotgun (WGS) entry which is preliminary data.</text>
</comment>
<dbReference type="PRINTS" id="PR00755">
    <property type="entry name" value="AFLATOXINBRP"/>
</dbReference>
<dbReference type="InterPro" id="IPR036864">
    <property type="entry name" value="Zn2-C6_fun-type_DNA-bd_sf"/>
</dbReference>
<dbReference type="SUPFAM" id="SSF57701">
    <property type="entry name" value="Zn2/Cys6 DNA-binding domain"/>
    <property type="match status" value="1"/>
</dbReference>
<dbReference type="Proteomes" id="UP000177622">
    <property type="component" value="Unassembled WGS sequence"/>
</dbReference>
<evidence type="ECO:0000313" key="9">
    <source>
        <dbReference type="EMBL" id="OGE49112.1"/>
    </source>
</evidence>
<dbReference type="PROSITE" id="PS50048">
    <property type="entry name" value="ZN2_CY6_FUNGAL_2"/>
    <property type="match status" value="1"/>
</dbReference>
<dbReference type="GO" id="GO:0008270">
    <property type="term" value="F:zinc ion binding"/>
    <property type="evidence" value="ECO:0007669"/>
    <property type="project" value="InterPro"/>
</dbReference>
<evidence type="ECO:0000256" key="6">
    <source>
        <dbReference type="ARBA" id="ARBA00023242"/>
    </source>
</evidence>
<reference evidence="9 10" key="1">
    <citation type="journal article" date="2016" name="Sci. Rep.">
        <title>Penicillium arizonense, a new, genome sequenced fungal species, reveals a high chemical diversity in secreted metabolites.</title>
        <authorList>
            <person name="Grijseels S."/>
            <person name="Nielsen J.C."/>
            <person name="Randelovic M."/>
            <person name="Nielsen J."/>
            <person name="Nielsen K.F."/>
            <person name="Workman M."/>
            <person name="Frisvad J.C."/>
        </authorList>
    </citation>
    <scope>NUCLEOTIDE SEQUENCE [LARGE SCALE GENOMIC DNA]</scope>
    <source>
        <strain evidence="9 10">CBS 141311</strain>
    </source>
</reference>
<keyword evidence="3" id="KW-0805">Transcription regulation</keyword>
<dbReference type="Pfam" id="PF00172">
    <property type="entry name" value="Zn_clus"/>
    <property type="match status" value="1"/>
</dbReference>
<dbReference type="CDD" id="cd00067">
    <property type="entry name" value="GAL4"/>
    <property type="match status" value="1"/>
</dbReference>
<feature type="region of interest" description="Disordered" evidence="7">
    <location>
        <begin position="59"/>
        <end position="79"/>
    </location>
</feature>
<accession>A0A1F5L7E5</accession>
<dbReference type="PANTHER" id="PTHR47660:SF3">
    <property type="entry name" value="FINGER DOMAIN PROTEIN, PUTATIVE (AFU_ORTHOLOGUE AFUA_4G03310)-RELATED"/>
    <property type="match status" value="1"/>
</dbReference>
<name>A0A1F5L7E5_PENAI</name>
<gene>
    <name evidence="9" type="ORF">PENARI_c023G01520</name>
</gene>
<evidence type="ECO:0000259" key="8">
    <source>
        <dbReference type="PROSITE" id="PS50048"/>
    </source>
</evidence>
<dbReference type="InterPro" id="IPR001138">
    <property type="entry name" value="Zn2Cys6_DnaBD"/>
</dbReference>
<dbReference type="OrthoDB" id="39175at2759"/>
<feature type="domain" description="Zn(2)-C6 fungal-type" evidence="8">
    <location>
        <begin position="16"/>
        <end position="46"/>
    </location>
</feature>
<evidence type="ECO:0000256" key="7">
    <source>
        <dbReference type="SAM" id="MobiDB-lite"/>
    </source>
</evidence>
<evidence type="ECO:0000256" key="2">
    <source>
        <dbReference type="ARBA" id="ARBA00022833"/>
    </source>
</evidence>
<dbReference type="PANTHER" id="PTHR47660">
    <property type="entry name" value="TRANSCRIPTION FACTOR WITH C2H2 AND ZN(2)-CYS(6) DNA BINDING DOMAIN (EUROFUNG)-RELATED-RELATED"/>
    <property type="match status" value="1"/>
</dbReference>